<dbReference type="GO" id="GO:0030632">
    <property type="term" value="P:D-alanine biosynthetic process"/>
    <property type="evidence" value="ECO:0007669"/>
    <property type="project" value="UniProtKB-UniRule"/>
</dbReference>
<feature type="modified residue" description="N6-(pyridoxal phosphate)lysine" evidence="7 8">
    <location>
        <position position="36"/>
    </location>
</feature>
<comment type="caution">
    <text evidence="11">The sequence shown here is derived from an EMBL/GenBank/DDBJ whole genome shotgun (WGS) entry which is preliminary data.</text>
</comment>
<feature type="domain" description="Alanine racemase C-terminal" evidence="10">
    <location>
        <begin position="253"/>
        <end position="384"/>
    </location>
</feature>
<dbReference type="EMBL" id="JALPRX010000061">
    <property type="protein sequence ID" value="MCK8785550.1"/>
    <property type="molecule type" value="Genomic_DNA"/>
</dbReference>
<dbReference type="SUPFAM" id="SSF50621">
    <property type="entry name" value="Alanine racemase C-terminal domain-like"/>
    <property type="match status" value="1"/>
</dbReference>
<organism evidence="11 12">
    <name type="scientific">Roseomonas acroporae</name>
    <dbReference type="NCBI Taxonomy" id="2937791"/>
    <lineage>
        <taxon>Bacteria</taxon>
        <taxon>Pseudomonadati</taxon>
        <taxon>Pseudomonadota</taxon>
        <taxon>Alphaproteobacteria</taxon>
        <taxon>Acetobacterales</taxon>
        <taxon>Roseomonadaceae</taxon>
        <taxon>Roseomonas</taxon>
    </lineage>
</organism>
<dbReference type="GO" id="GO:0005829">
    <property type="term" value="C:cytosol"/>
    <property type="evidence" value="ECO:0007669"/>
    <property type="project" value="TreeGrafter"/>
</dbReference>
<evidence type="ECO:0000256" key="8">
    <source>
        <dbReference type="PIRSR" id="PIRSR600821-50"/>
    </source>
</evidence>
<dbReference type="InterPro" id="IPR001608">
    <property type="entry name" value="Ala_racemase_N"/>
</dbReference>
<evidence type="ECO:0000259" key="10">
    <source>
        <dbReference type="SMART" id="SM01005"/>
    </source>
</evidence>
<evidence type="ECO:0000256" key="9">
    <source>
        <dbReference type="PIRSR" id="PIRSR600821-52"/>
    </source>
</evidence>
<dbReference type="GO" id="GO:0030170">
    <property type="term" value="F:pyridoxal phosphate binding"/>
    <property type="evidence" value="ECO:0007669"/>
    <property type="project" value="UniProtKB-UniRule"/>
</dbReference>
<evidence type="ECO:0000256" key="7">
    <source>
        <dbReference type="HAMAP-Rule" id="MF_01201"/>
    </source>
</evidence>
<evidence type="ECO:0000256" key="3">
    <source>
        <dbReference type="ARBA" id="ARBA00007880"/>
    </source>
</evidence>
<dbReference type="CDD" id="cd00430">
    <property type="entry name" value="PLPDE_III_AR"/>
    <property type="match status" value="1"/>
</dbReference>
<evidence type="ECO:0000313" key="11">
    <source>
        <dbReference type="EMBL" id="MCK8785550.1"/>
    </source>
</evidence>
<comment type="similarity">
    <text evidence="3 7">Belongs to the alanine racemase family.</text>
</comment>
<evidence type="ECO:0000313" key="12">
    <source>
        <dbReference type="Proteomes" id="UP001139516"/>
    </source>
</evidence>
<dbReference type="PRINTS" id="PR00992">
    <property type="entry name" value="ALARACEMASE"/>
</dbReference>
<dbReference type="InterPro" id="IPR011079">
    <property type="entry name" value="Ala_racemase_C"/>
</dbReference>
<accession>A0A9X2BY19</accession>
<dbReference type="Gene3D" id="2.40.37.10">
    <property type="entry name" value="Lyase, Ornithine Decarboxylase, Chain A, domain 1"/>
    <property type="match status" value="1"/>
</dbReference>
<comment type="catalytic activity">
    <reaction evidence="1 7">
        <text>L-alanine = D-alanine</text>
        <dbReference type="Rhea" id="RHEA:20249"/>
        <dbReference type="ChEBI" id="CHEBI:57416"/>
        <dbReference type="ChEBI" id="CHEBI:57972"/>
        <dbReference type="EC" id="5.1.1.1"/>
    </reaction>
</comment>
<keyword evidence="6 7" id="KW-0413">Isomerase</keyword>
<dbReference type="InterPro" id="IPR029066">
    <property type="entry name" value="PLP-binding_barrel"/>
</dbReference>
<dbReference type="EC" id="5.1.1.1" evidence="4 7"/>
<dbReference type="InterPro" id="IPR020622">
    <property type="entry name" value="Ala_racemase_pyridoxalP-BS"/>
</dbReference>
<reference evidence="11" key="1">
    <citation type="submission" date="2022-04" db="EMBL/GenBank/DDBJ databases">
        <title>Roseomonas acroporae sp. nov., isolated from coral Acropora digitifera.</title>
        <authorList>
            <person name="Sun H."/>
        </authorList>
    </citation>
    <scope>NUCLEOTIDE SEQUENCE</scope>
    <source>
        <strain evidence="11">NAR14</strain>
    </source>
</reference>
<dbReference type="Gene3D" id="3.20.20.10">
    <property type="entry name" value="Alanine racemase"/>
    <property type="match status" value="1"/>
</dbReference>
<dbReference type="Pfam" id="PF01168">
    <property type="entry name" value="Ala_racemase_N"/>
    <property type="match status" value="2"/>
</dbReference>
<comment type="function">
    <text evidence="7">Catalyzes the interconversion of L-alanine and D-alanine. May also act on other amino acids.</text>
</comment>
<keyword evidence="5 7" id="KW-0663">Pyridoxal phosphate</keyword>
<dbReference type="HAMAP" id="MF_01201">
    <property type="entry name" value="Ala_racemase"/>
    <property type="match status" value="1"/>
</dbReference>
<comment type="cofactor">
    <cofactor evidence="2 7 8">
        <name>pyridoxal 5'-phosphate</name>
        <dbReference type="ChEBI" id="CHEBI:597326"/>
    </cofactor>
</comment>
<feature type="active site" description="Proton acceptor; specific for L-alanine" evidence="7">
    <location>
        <position position="274"/>
    </location>
</feature>
<sequence>MTGVLTVDLGAIVANWRNLRARHAAMGGGGIAGVVKADGYGLGAAAVAGALLEAGCRHFFVALEEEGLALREALGAAPGKSPAGGTAAPGSLPGPPPVIAVLNGFAPGGEADRAGLVPVLNGLGEVEAHAAAARAAGVARPAFLHVDTGMARLGLPPAELEALAADPGRLDGLRLLAVMTHLACADEPSHPMNALQAGRFAAACAALPAAPRSFANSSGLFLGPAFASDLARPGCATYGINPTPGHPNPMRPTVTLTVPVLQVREVPPGATAGYGAAWTATRPTRIATVAAGYADGYMRALAGRAAGLIGTQAVPLLGRVSMDLTLFDVTDLPPGLAVRPGDRLTLVGGPADGPASPDALALAAGTIGYEILTGLGRRHRRAYLPAGTDAADRLADCLA</sequence>
<dbReference type="Pfam" id="PF00842">
    <property type="entry name" value="Ala_racemase_C"/>
    <property type="match status" value="1"/>
</dbReference>
<dbReference type="RefSeq" id="WP_248667673.1">
    <property type="nucleotide sequence ID" value="NZ_JALPRX010000061.1"/>
</dbReference>
<dbReference type="SUPFAM" id="SSF51419">
    <property type="entry name" value="PLP-binding barrel"/>
    <property type="match status" value="1"/>
</dbReference>
<feature type="binding site" evidence="7 9">
    <location>
        <position position="152"/>
    </location>
    <ligand>
        <name>substrate</name>
    </ligand>
</feature>
<keyword evidence="12" id="KW-1185">Reference proteome</keyword>
<name>A0A9X2BY19_9PROT</name>
<proteinExistence type="inferred from homology"/>
<evidence type="ECO:0000256" key="5">
    <source>
        <dbReference type="ARBA" id="ARBA00022898"/>
    </source>
</evidence>
<gene>
    <name evidence="11" type="ORF">M0638_14270</name>
</gene>
<dbReference type="SMART" id="SM01005">
    <property type="entry name" value="Ala_racemase_C"/>
    <property type="match status" value="1"/>
</dbReference>
<dbReference type="Proteomes" id="UP001139516">
    <property type="component" value="Unassembled WGS sequence"/>
</dbReference>
<evidence type="ECO:0000256" key="6">
    <source>
        <dbReference type="ARBA" id="ARBA00023235"/>
    </source>
</evidence>
<dbReference type="AlphaFoldDB" id="A0A9X2BY19"/>
<evidence type="ECO:0000256" key="2">
    <source>
        <dbReference type="ARBA" id="ARBA00001933"/>
    </source>
</evidence>
<feature type="active site" description="Proton acceptor; specific for D-alanine" evidence="7">
    <location>
        <position position="36"/>
    </location>
</feature>
<dbReference type="GO" id="GO:0008784">
    <property type="term" value="F:alanine racemase activity"/>
    <property type="evidence" value="ECO:0007669"/>
    <property type="project" value="UniProtKB-UniRule"/>
</dbReference>
<comment type="pathway">
    <text evidence="7">Amino-acid biosynthesis; D-alanine biosynthesis; D-alanine from L-alanine: step 1/1.</text>
</comment>
<evidence type="ECO:0000256" key="1">
    <source>
        <dbReference type="ARBA" id="ARBA00000316"/>
    </source>
</evidence>
<dbReference type="PANTHER" id="PTHR30511:SF0">
    <property type="entry name" value="ALANINE RACEMASE, CATABOLIC-RELATED"/>
    <property type="match status" value="1"/>
</dbReference>
<dbReference type="PANTHER" id="PTHR30511">
    <property type="entry name" value="ALANINE RACEMASE"/>
    <property type="match status" value="1"/>
</dbReference>
<dbReference type="InterPro" id="IPR009006">
    <property type="entry name" value="Ala_racemase/Decarboxylase_C"/>
</dbReference>
<protein>
    <recommendedName>
        <fullName evidence="4 7">Alanine racemase</fullName>
        <ecNumber evidence="4 7">5.1.1.1</ecNumber>
    </recommendedName>
</protein>
<feature type="binding site" evidence="7 9">
    <location>
        <position position="322"/>
    </location>
    <ligand>
        <name>substrate</name>
    </ligand>
</feature>
<dbReference type="PROSITE" id="PS00395">
    <property type="entry name" value="ALANINE_RACEMASE"/>
    <property type="match status" value="1"/>
</dbReference>
<evidence type="ECO:0000256" key="4">
    <source>
        <dbReference type="ARBA" id="ARBA00013089"/>
    </source>
</evidence>
<dbReference type="InterPro" id="IPR000821">
    <property type="entry name" value="Ala_racemase"/>
</dbReference>